<name>A0AAD3D4Z6_9STRA</name>
<proteinExistence type="predicted"/>
<keyword evidence="1" id="KW-1133">Transmembrane helix</keyword>
<evidence type="ECO:0000313" key="2">
    <source>
        <dbReference type="EMBL" id="GFH57853.1"/>
    </source>
</evidence>
<sequence length="216" mass="24727">MPKVGDMTVNVESVHVDNQFVKEDVTNGVISVSESKNKGRVLRRLNESGLRAQMTIRGYTLYTTLPEEFSFDELVSSTLESDFDLFMLEMEETLDPSTISRAETINEETRKYGVKFWAIVLASGIALVAIVIIFAWEREKNIAQRELDLFEAVHADSLARKSSHSPPINNILFDSYSTQESIQQRKKRIFKPFGRKNRRHDAPQNWVGCCVYYAQP</sequence>
<evidence type="ECO:0000313" key="3">
    <source>
        <dbReference type="Proteomes" id="UP001054902"/>
    </source>
</evidence>
<dbReference type="EMBL" id="BLLK01000058">
    <property type="protein sequence ID" value="GFH57853.1"/>
    <property type="molecule type" value="Genomic_DNA"/>
</dbReference>
<dbReference type="AlphaFoldDB" id="A0AAD3D4Z6"/>
<feature type="transmembrane region" description="Helical" evidence="1">
    <location>
        <begin position="116"/>
        <end position="136"/>
    </location>
</feature>
<dbReference type="Proteomes" id="UP001054902">
    <property type="component" value="Unassembled WGS sequence"/>
</dbReference>
<accession>A0AAD3D4Z6</accession>
<gene>
    <name evidence="2" type="ORF">CTEN210_14329</name>
</gene>
<comment type="caution">
    <text evidence="2">The sequence shown here is derived from an EMBL/GenBank/DDBJ whole genome shotgun (WGS) entry which is preliminary data.</text>
</comment>
<keyword evidence="1" id="KW-0472">Membrane</keyword>
<evidence type="ECO:0000256" key="1">
    <source>
        <dbReference type="SAM" id="Phobius"/>
    </source>
</evidence>
<organism evidence="2 3">
    <name type="scientific">Chaetoceros tenuissimus</name>
    <dbReference type="NCBI Taxonomy" id="426638"/>
    <lineage>
        <taxon>Eukaryota</taxon>
        <taxon>Sar</taxon>
        <taxon>Stramenopiles</taxon>
        <taxon>Ochrophyta</taxon>
        <taxon>Bacillariophyta</taxon>
        <taxon>Coscinodiscophyceae</taxon>
        <taxon>Chaetocerotophycidae</taxon>
        <taxon>Chaetocerotales</taxon>
        <taxon>Chaetocerotaceae</taxon>
        <taxon>Chaetoceros</taxon>
    </lineage>
</organism>
<keyword evidence="3" id="KW-1185">Reference proteome</keyword>
<protein>
    <submittedName>
        <fullName evidence="2">Uncharacterized protein</fullName>
    </submittedName>
</protein>
<keyword evidence="1" id="KW-0812">Transmembrane</keyword>
<reference evidence="2 3" key="1">
    <citation type="journal article" date="2021" name="Sci. Rep.">
        <title>The genome of the diatom Chaetoceros tenuissimus carries an ancient integrated fragment of an extant virus.</title>
        <authorList>
            <person name="Hongo Y."/>
            <person name="Kimura K."/>
            <person name="Takaki Y."/>
            <person name="Yoshida Y."/>
            <person name="Baba S."/>
            <person name="Kobayashi G."/>
            <person name="Nagasaki K."/>
            <person name="Hano T."/>
            <person name="Tomaru Y."/>
        </authorList>
    </citation>
    <scope>NUCLEOTIDE SEQUENCE [LARGE SCALE GENOMIC DNA]</scope>
    <source>
        <strain evidence="2 3">NIES-3715</strain>
    </source>
</reference>